<keyword evidence="3" id="KW-1185">Reference proteome</keyword>
<evidence type="ECO:0000313" key="2">
    <source>
        <dbReference type="EMBL" id="KXK66226.1"/>
    </source>
</evidence>
<proteinExistence type="predicted"/>
<dbReference type="STRING" id="626937.HMPREF3293_00963"/>
<evidence type="ECO:0000256" key="1">
    <source>
        <dbReference type="SAM" id="Phobius"/>
    </source>
</evidence>
<organism evidence="2 3">
    <name type="scientific">Christensenella minuta</name>
    <dbReference type="NCBI Taxonomy" id="626937"/>
    <lineage>
        <taxon>Bacteria</taxon>
        <taxon>Bacillati</taxon>
        <taxon>Bacillota</taxon>
        <taxon>Clostridia</taxon>
        <taxon>Christensenellales</taxon>
        <taxon>Christensenellaceae</taxon>
        <taxon>Christensenella</taxon>
    </lineage>
</organism>
<accession>A0A136Q6N9</accession>
<feature type="transmembrane region" description="Helical" evidence="1">
    <location>
        <begin position="20"/>
        <end position="36"/>
    </location>
</feature>
<keyword evidence="1" id="KW-0812">Transmembrane</keyword>
<reference evidence="2 3" key="1">
    <citation type="submission" date="2016-02" db="EMBL/GenBank/DDBJ databases">
        <authorList>
            <person name="Wen L."/>
            <person name="He K."/>
            <person name="Yang H."/>
        </authorList>
    </citation>
    <scope>NUCLEOTIDE SEQUENCE [LARGE SCALE GENOMIC DNA]</scope>
    <source>
        <strain evidence="2 3">DSM 22607</strain>
    </source>
</reference>
<name>A0A136Q6N9_9FIRM</name>
<dbReference type="Proteomes" id="UP000070366">
    <property type="component" value="Unassembled WGS sequence"/>
</dbReference>
<dbReference type="AlphaFoldDB" id="A0A136Q6N9"/>
<gene>
    <name evidence="2" type="ORF">HMPREF3293_00963</name>
</gene>
<keyword evidence="1" id="KW-1133">Transmembrane helix</keyword>
<protein>
    <submittedName>
        <fullName evidence="2">Uncharacterized protein</fullName>
    </submittedName>
</protein>
<sequence>MHGNPYPLRLQSTAFHKIKINGFFMLYSFPCGYIVLTRRQR</sequence>
<comment type="caution">
    <text evidence="2">The sequence shown here is derived from an EMBL/GenBank/DDBJ whole genome shotgun (WGS) entry which is preliminary data.</text>
</comment>
<dbReference type="EMBL" id="LSZW01000047">
    <property type="protein sequence ID" value="KXK66226.1"/>
    <property type="molecule type" value="Genomic_DNA"/>
</dbReference>
<evidence type="ECO:0000313" key="3">
    <source>
        <dbReference type="Proteomes" id="UP000070366"/>
    </source>
</evidence>
<keyword evidence="1" id="KW-0472">Membrane</keyword>